<dbReference type="Proteomes" id="UP000700706">
    <property type="component" value="Unassembled WGS sequence"/>
</dbReference>
<accession>A0A952KHM9</accession>
<dbReference type="AlphaFoldDB" id="A0A952KHM9"/>
<feature type="compositionally biased region" description="Low complexity" evidence="1">
    <location>
        <begin position="20"/>
        <end position="29"/>
    </location>
</feature>
<protein>
    <submittedName>
        <fullName evidence="2">Uncharacterized protein</fullName>
    </submittedName>
</protein>
<name>A0A952KHM9_9PROT</name>
<evidence type="ECO:0000313" key="2">
    <source>
        <dbReference type="EMBL" id="MBW8728615.1"/>
    </source>
</evidence>
<gene>
    <name evidence="2" type="ORF">JF625_26155</name>
</gene>
<comment type="caution">
    <text evidence="2">The sequence shown here is derived from an EMBL/GenBank/DDBJ whole genome shotgun (WGS) entry which is preliminary data.</text>
</comment>
<proteinExistence type="predicted"/>
<reference evidence="2" key="1">
    <citation type="submission" date="2020-06" db="EMBL/GenBank/DDBJ databases">
        <title>Stable isotope informed genome-resolved metagenomics uncovers potential trophic interactions in rhizosphere soil.</title>
        <authorList>
            <person name="Starr E.P."/>
            <person name="Shi S."/>
            <person name="Blazewicz S.J."/>
            <person name="Koch B.J."/>
            <person name="Probst A.J."/>
            <person name="Hungate B.A."/>
            <person name="Pett-Ridge J."/>
            <person name="Firestone M.K."/>
            <person name="Banfield J.F."/>
        </authorList>
    </citation>
    <scope>NUCLEOTIDE SEQUENCE</scope>
    <source>
        <strain evidence="2">YM_69_17</strain>
    </source>
</reference>
<feature type="compositionally biased region" description="Polar residues" evidence="1">
    <location>
        <begin position="35"/>
        <end position="49"/>
    </location>
</feature>
<dbReference type="EMBL" id="JAEKLZ010000430">
    <property type="protein sequence ID" value="MBW8728615.1"/>
    <property type="molecule type" value="Genomic_DNA"/>
</dbReference>
<evidence type="ECO:0000313" key="3">
    <source>
        <dbReference type="Proteomes" id="UP000700706"/>
    </source>
</evidence>
<feature type="region of interest" description="Disordered" evidence="1">
    <location>
        <begin position="1"/>
        <end position="60"/>
    </location>
</feature>
<sequence>MAVLGKNGLGWRREARIGSAKAPTATATTSGLRRGSQTTVEPQVGQNRKLTGKPLSDGRS</sequence>
<evidence type="ECO:0000256" key="1">
    <source>
        <dbReference type="SAM" id="MobiDB-lite"/>
    </source>
</evidence>
<organism evidence="2 3">
    <name type="scientific">Inquilinus limosus</name>
    <dbReference type="NCBI Taxonomy" id="171674"/>
    <lineage>
        <taxon>Bacteria</taxon>
        <taxon>Pseudomonadati</taxon>
        <taxon>Pseudomonadota</taxon>
        <taxon>Alphaproteobacteria</taxon>
        <taxon>Rhodospirillales</taxon>
        <taxon>Rhodospirillaceae</taxon>
        <taxon>Inquilinus</taxon>
    </lineage>
</organism>